<reference evidence="1" key="2">
    <citation type="journal article" date="2015" name="Fish Shellfish Immunol.">
        <title>Early steps in the European eel (Anguilla anguilla)-Vibrio vulnificus interaction in the gills: Role of the RtxA13 toxin.</title>
        <authorList>
            <person name="Callol A."/>
            <person name="Pajuelo D."/>
            <person name="Ebbesson L."/>
            <person name="Teles M."/>
            <person name="MacKenzie S."/>
            <person name="Amaro C."/>
        </authorList>
    </citation>
    <scope>NUCLEOTIDE SEQUENCE</scope>
</reference>
<proteinExistence type="predicted"/>
<reference evidence="1" key="1">
    <citation type="submission" date="2014-11" db="EMBL/GenBank/DDBJ databases">
        <authorList>
            <person name="Amaro Gonzalez C."/>
        </authorList>
    </citation>
    <scope>NUCLEOTIDE SEQUENCE</scope>
</reference>
<organism evidence="1">
    <name type="scientific">Anguilla anguilla</name>
    <name type="common">European freshwater eel</name>
    <name type="synonym">Muraena anguilla</name>
    <dbReference type="NCBI Taxonomy" id="7936"/>
    <lineage>
        <taxon>Eukaryota</taxon>
        <taxon>Metazoa</taxon>
        <taxon>Chordata</taxon>
        <taxon>Craniata</taxon>
        <taxon>Vertebrata</taxon>
        <taxon>Euteleostomi</taxon>
        <taxon>Actinopterygii</taxon>
        <taxon>Neopterygii</taxon>
        <taxon>Teleostei</taxon>
        <taxon>Anguilliformes</taxon>
        <taxon>Anguillidae</taxon>
        <taxon>Anguilla</taxon>
    </lineage>
</organism>
<dbReference type="EMBL" id="GBXM01099147">
    <property type="protein sequence ID" value="JAH09430.1"/>
    <property type="molecule type" value="Transcribed_RNA"/>
</dbReference>
<protein>
    <submittedName>
        <fullName evidence="1">Uncharacterized protein</fullName>
    </submittedName>
</protein>
<name>A0A0E9PZD2_ANGAN</name>
<sequence length="11" mass="1252">MCLNMADVELI</sequence>
<evidence type="ECO:0000313" key="1">
    <source>
        <dbReference type="EMBL" id="JAH09430.1"/>
    </source>
</evidence>
<accession>A0A0E9PZD2</accession>